<dbReference type="Proteomes" id="UP001165063">
    <property type="component" value="Unassembled WGS sequence"/>
</dbReference>
<keyword evidence="6" id="KW-1185">Reference proteome</keyword>
<name>A0A9W6T2B6_AMBMO</name>
<comment type="caution">
    <text evidence="5">The sequence shown here is derived from an EMBL/GenBank/DDBJ whole genome shotgun (WGS) entry which is preliminary data.</text>
</comment>
<dbReference type="Pfam" id="PF03715">
    <property type="entry name" value="Noc2"/>
    <property type="match status" value="1"/>
</dbReference>
<dbReference type="GO" id="GO:0042273">
    <property type="term" value="P:ribosomal large subunit biogenesis"/>
    <property type="evidence" value="ECO:0007669"/>
    <property type="project" value="TreeGrafter"/>
</dbReference>
<gene>
    <name evidence="5" type="ORF">Amon01_000941000</name>
</gene>
<dbReference type="GO" id="GO:0030691">
    <property type="term" value="C:Noc2p-Noc3p complex"/>
    <property type="evidence" value="ECO:0007669"/>
    <property type="project" value="TreeGrafter"/>
</dbReference>
<comment type="similarity">
    <text evidence="2">Belongs to the NOC2 family.</text>
</comment>
<evidence type="ECO:0000313" key="6">
    <source>
        <dbReference type="Proteomes" id="UP001165063"/>
    </source>
</evidence>
<dbReference type="GO" id="GO:0030690">
    <property type="term" value="C:Noc1p-Noc2p complex"/>
    <property type="evidence" value="ECO:0007669"/>
    <property type="project" value="TreeGrafter"/>
</dbReference>
<feature type="compositionally biased region" description="Acidic residues" evidence="4">
    <location>
        <begin position="311"/>
        <end position="330"/>
    </location>
</feature>
<proteinExistence type="inferred from homology"/>
<dbReference type="InterPro" id="IPR005343">
    <property type="entry name" value="Noc2"/>
</dbReference>
<evidence type="ECO:0000256" key="2">
    <source>
        <dbReference type="ARBA" id="ARBA00005907"/>
    </source>
</evidence>
<keyword evidence="3" id="KW-0539">Nucleus</keyword>
<reference evidence="5" key="1">
    <citation type="submission" date="2023-04" db="EMBL/GenBank/DDBJ databases">
        <title>Ambrosiozyma monospora NBRC 1965.</title>
        <authorList>
            <person name="Ichikawa N."/>
            <person name="Sato H."/>
            <person name="Tonouchi N."/>
        </authorList>
    </citation>
    <scope>NUCLEOTIDE SEQUENCE</scope>
    <source>
        <strain evidence="5">NBRC 1965</strain>
    </source>
</reference>
<evidence type="ECO:0000256" key="1">
    <source>
        <dbReference type="ARBA" id="ARBA00004123"/>
    </source>
</evidence>
<organism evidence="5 6">
    <name type="scientific">Ambrosiozyma monospora</name>
    <name type="common">Yeast</name>
    <name type="synonym">Endomycopsis monosporus</name>
    <dbReference type="NCBI Taxonomy" id="43982"/>
    <lineage>
        <taxon>Eukaryota</taxon>
        <taxon>Fungi</taxon>
        <taxon>Dikarya</taxon>
        <taxon>Ascomycota</taxon>
        <taxon>Saccharomycotina</taxon>
        <taxon>Pichiomycetes</taxon>
        <taxon>Pichiales</taxon>
        <taxon>Pichiaceae</taxon>
        <taxon>Ambrosiozyma</taxon>
    </lineage>
</organism>
<evidence type="ECO:0000256" key="3">
    <source>
        <dbReference type="ARBA" id="ARBA00023242"/>
    </source>
</evidence>
<protein>
    <submittedName>
        <fullName evidence="5">Unnamed protein product</fullName>
    </submittedName>
</protein>
<comment type="subcellular location">
    <subcellularLocation>
        <location evidence="1">Nucleus</location>
    </subcellularLocation>
</comment>
<accession>A0A9W6T2B6</accession>
<evidence type="ECO:0000256" key="4">
    <source>
        <dbReference type="SAM" id="MobiDB-lite"/>
    </source>
</evidence>
<sequence length="330" mass="37831">MPMINFQKNSAVELFGLDQTLGYQIGFEYVRQLAIHLRNSVNNPTKDGFKTIYNWQYCHSLDFWSRMLSVHCNPEKELESNKKGESPLRQLIYPLVQITIGTIRLLPTAQFFPLRFYLIRSLIRLSQNTGVYIPIFPLLSEVLNSTSFSKFPKPTNLAAIDFDNAIKVSQAYLGTRTYQNGLIEQFIELTSEFFVLYCKSVSFPELITPAVITLRRYMKKSTNAKFSKQLANLVDKLNSNGKFIEQKRSTIEYGPSNKAEVAKFLQDIEWDKTPLGAYVATQRAVREAKLKVLRESLAAAEDEEKNKKDADSDDEELDAEDMDVDSEDEE</sequence>
<dbReference type="EMBL" id="BSXU01011080">
    <property type="protein sequence ID" value="GME73916.1"/>
    <property type="molecule type" value="Genomic_DNA"/>
</dbReference>
<dbReference type="OrthoDB" id="10266662at2759"/>
<dbReference type="GO" id="GO:0005654">
    <property type="term" value="C:nucleoplasm"/>
    <property type="evidence" value="ECO:0007669"/>
    <property type="project" value="TreeGrafter"/>
</dbReference>
<dbReference type="AlphaFoldDB" id="A0A9W6T2B6"/>
<evidence type="ECO:0000313" key="5">
    <source>
        <dbReference type="EMBL" id="GME73916.1"/>
    </source>
</evidence>
<dbReference type="PANTHER" id="PTHR12687:SF4">
    <property type="entry name" value="NUCLEOLAR COMPLEX PROTEIN 2 HOMOLOG"/>
    <property type="match status" value="1"/>
</dbReference>
<dbReference type="PANTHER" id="PTHR12687">
    <property type="entry name" value="NUCLEOLAR COMPLEX 2 AND RAD4-RELATED"/>
    <property type="match status" value="1"/>
</dbReference>
<feature type="region of interest" description="Disordered" evidence="4">
    <location>
        <begin position="299"/>
        <end position="330"/>
    </location>
</feature>
<dbReference type="GO" id="GO:0005730">
    <property type="term" value="C:nucleolus"/>
    <property type="evidence" value="ECO:0007669"/>
    <property type="project" value="TreeGrafter"/>
</dbReference>